<sequence>MGNNWKITDTLTKVFAEEVPDGQGSIRLSTLHRETVSCVIAYFGAADWGRYWKVSVKAPEKIETRLRRVELVPSAYPCHKEQDDNYLRIVPGMYPDLLRDLDTEDDGADKKYLTKEVPGQWRSLWLDVTVDAELAGGDYAIVIETETEDGEKETLKADLHVVDASLPPQKLLHTEWFHSDCLADYYHVKPFSEEHWKILENFIRLYAARGINTILTPVFTPPLDTAVGGERTTVQLLDIRKDGDTYSFDFSKLERWIGICRFAGITHFEMAHLFTQWGAKCAPKIMVWEDGTLHHKFGWHTDAQSPEYADFLAQYLTALTDFLKEQGLQDKVFFHISDEPGEEILEDYKKAREMVLPYIQGFHTIDALSDVGFCEKGLVDLFAPGTNCMEPFLERGMEGLWTYYCTGQWKEVSNRFMAMPSARTRILGVQLYLYKISGFLHWGFNFYNSQYSIKHINPYAVTDAGEAFPSGDAFLVYPGEGGVPEESIRLMLMQQVMQDVRAFELLESLVGRERVCEIIAEGTDEPITFKLYPKEKEWLLALRERVNAEIEKAIAIQ</sequence>
<gene>
    <name evidence="2" type="ORF">LKD45_13145</name>
</gene>
<evidence type="ECO:0000313" key="3">
    <source>
        <dbReference type="Proteomes" id="UP001199355"/>
    </source>
</evidence>
<evidence type="ECO:0000259" key="1">
    <source>
        <dbReference type="Pfam" id="PF13320"/>
    </source>
</evidence>
<keyword evidence="3" id="KW-1185">Reference proteome</keyword>
<dbReference type="RefSeq" id="WP_308728806.1">
    <property type="nucleotide sequence ID" value="NZ_JAJEQF010000041.1"/>
</dbReference>
<dbReference type="Pfam" id="PF13320">
    <property type="entry name" value="GH123_cat"/>
    <property type="match status" value="1"/>
</dbReference>
<reference evidence="2 3" key="1">
    <citation type="submission" date="2021-10" db="EMBL/GenBank/DDBJ databases">
        <title>Anaerobic single-cell dispensing facilitates the cultivation of human gut bacteria.</title>
        <authorList>
            <person name="Afrizal A."/>
        </authorList>
    </citation>
    <scope>NUCLEOTIDE SEQUENCE [LARGE SCALE GENOMIC DNA]</scope>
    <source>
        <strain evidence="2 3">CLA-AA-H244</strain>
    </source>
</reference>
<dbReference type="AlphaFoldDB" id="A0AAE3AXF9"/>
<dbReference type="InterPro" id="IPR025150">
    <property type="entry name" value="GH123_cat"/>
</dbReference>
<dbReference type="EMBL" id="JAJEQF010000041">
    <property type="protein sequence ID" value="MCC2168625.1"/>
    <property type="molecule type" value="Genomic_DNA"/>
</dbReference>
<protein>
    <submittedName>
        <fullName evidence="2">DUF4091 domain-containing protein</fullName>
    </submittedName>
</protein>
<feature type="domain" description="Glycoside hydrolase 123 catalytic" evidence="1">
    <location>
        <begin position="176"/>
        <end position="505"/>
    </location>
</feature>
<comment type="caution">
    <text evidence="2">The sequence shown here is derived from an EMBL/GenBank/DDBJ whole genome shotgun (WGS) entry which is preliminary data.</text>
</comment>
<accession>A0AAE3AXF9</accession>
<proteinExistence type="predicted"/>
<evidence type="ECO:0000313" key="2">
    <source>
        <dbReference type="EMBL" id="MCC2168625.1"/>
    </source>
</evidence>
<organism evidence="2 3">
    <name type="scientific">Gallintestinimicrobium propionicum</name>
    <dbReference type="NCBI Taxonomy" id="2981770"/>
    <lineage>
        <taxon>Bacteria</taxon>
        <taxon>Bacillati</taxon>
        <taxon>Bacillota</taxon>
        <taxon>Clostridia</taxon>
        <taxon>Lachnospirales</taxon>
        <taxon>Lachnospiraceae</taxon>
        <taxon>Gallintestinimicrobium</taxon>
    </lineage>
</organism>
<name>A0AAE3AXF9_9FIRM</name>
<dbReference type="Proteomes" id="UP001199355">
    <property type="component" value="Unassembled WGS sequence"/>
</dbReference>